<evidence type="ECO:0000313" key="1">
    <source>
        <dbReference type="EMBL" id="RGK52866.1"/>
    </source>
</evidence>
<dbReference type="PANTHER" id="PTHR30068">
    <property type="entry name" value="URONATE ISOMERASE"/>
    <property type="match status" value="1"/>
</dbReference>
<dbReference type="GO" id="GO:0016746">
    <property type="term" value="F:acyltransferase activity"/>
    <property type="evidence" value="ECO:0007669"/>
    <property type="project" value="UniProtKB-KW"/>
</dbReference>
<name>A0A3E4MU39_9BACT</name>
<dbReference type="GO" id="GO:0019698">
    <property type="term" value="P:D-galacturonate catabolic process"/>
    <property type="evidence" value="ECO:0007669"/>
    <property type="project" value="TreeGrafter"/>
</dbReference>
<gene>
    <name evidence="1" type="ORF">DXD04_13235</name>
</gene>
<accession>A0A3E4MU39</accession>
<sequence length="384" mass="44251">MNIPAEFDDIRPYTPEELPQIFEELLSDKDFQAVIQSVMPNVPLEMIAAQLRHCKTNLDVQKTFFHKLLHDIMQQHSDGFDMNASSLPDKNQSYTFISNHRDIVLDPGFLSVGLLDNGFPTTVEIAIGDNLLIYPWIKKLVRVNKSFIVQRALSMRQMLESSARMSRYIHFAVTQKQENVWIAQREGRAKDSNDRTQDSVLKMLAMGGEGDIIDRLKELHIVPVALSYEYDPCDFLKAKEMQQKRDSETFKKSQADDLTNMQTGIFGYKGRVHFQTGPCINEELEALRGLPKTEVFTQVSTLIDKHIHRNYRLYPGNYVACDLLNGTETFAGKYTPEEKKRFEAYLQKKLDLIQLPNKDEDFLRQRILTMYANPAINHLKAIAQ</sequence>
<dbReference type="AlphaFoldDB" id="A0A3E4MU39"/>
<keyword evidence="2" id="KW-1185">Reference proteome</keyword>
<protein>
    <submittedName>
        <fullName evidence="1">Acyltransferase</fullName>
    </submittedName>
</protein>
<dbReference type="GO" id="GO:0042840">
    <property type="term" value="P:D-glucuronate catabolic process"/>
    <property type="evidence" value="ECO:0007669"/>
    <property type="project" value="TreeGrafter"/>
</dbReference>
<evidence type="ECO:0000313" key="2">
    <source>
        <dbReference type="Proteomes" id="UP000260862"/>
    </source>
</evidence>
<comment type="caution">
    <text evidence="1">The sequence shown here is derived from an EMBL/GenBank/DDBJ whole genome shotgun (WGS) entry which is preliminary data.</text>
</comment>
<keyword evidence="1" id="KW-0012">Acyltransferase</keyword>
<keyword evidence="1" id="KW-0808">Transferase</keyword>
<organism evidence="1 2">
    <name type="scientific">Phocaeicola plebeius</name>
    <dbReference type="NCBI Taxonomy" id="310297"/>
    <lineage>
        <taxon>Bacteria</taxon>
        <taxon>Pseudomonadati</taxon>
        <taxon>Bacteroidota</taxon>
        <taxon>Bacteroidia</taxon>
        <taxon>Bacteroidales</taxon>
        <taxon>Bacteroidaceae</taxon>
        <taxon>Phocaeicola</taxon>
    </lineage>
</organism>
<dbReference type="PANTHER" id="PTHR30068:SF3">
    <property type="entry name" value="PHOSPHOLIPID_GLYCEROL ACYLTRANSFERASE DOMAIN-CONTAINING PROTEIN"/>
    <property type="match status" value="1"/>
</dbReference>
<dbReference type="Proteomes" id="UP000260862">
    <property type="component" value="Unassembled WGS sequence"/>
</dbReference>
<proteinExistence type="predicted"/>
<reference evidence="1 2" key="1">
    <citation type="submission" date="2018-08" db="EMBL/GenBank/DDBJ databases">
        <title>A genome reference for cultivated species of the human gut microbiota.</title>
        <authorList>
            <person name="Zou Y."/>
            <person name="Xue W."/>
            <person name="Luo G."/>
        </authorList>
    </citation>
    <scope>NUCLEOTIDE SEQUENCE [LARGE SCALE GENOMIC DNA]</scope>
    <source>
        <strain evidence="1 2">TF10-3AC</strain>
    </source>
</reference>
<dbReference type="EMBL" id="QSQT01000028">
    <property type="protein sequence ID" value="RGK52866.1"/>
    <property type="molecule type" value="Genomic_DNA"/>
</dbReference>
<dbReference type="RefSeq" id="WP_117673726.1">
    <property type="nucleotide sequence ID" value="NZ_CABOGR010000028.1"/>
</dbReference>